<comment type="subcellular location">
    <subcellularLocation>
        <location evidence="1">Nucleus</location>
        <location evidence="1">Nucleolus</location>
    </subcellularLocation>
</comment>
<organism evidence="5 6">
    <name type="scientific">Pichia membranifaciens</name>
    <dbReference type="NCBI Taxonomy" id="4926"/>
    <lineage>
        <taxon>Eukaryota</taxon>
        <taxon>Fungi</taxon>
        <taxon>Dikarya</taxon>
        <taxon>Ascomycota</taxon>
        <taxon>Saccharomycotina</taxon>
        <taxon>Pichiomycetes</taxon>
        <taxon>Pichiales</taxon>
        <taxon>Pichiaceae</taxon>
        <taxon>Pichia</taxon>
    </lineage>
</organism>
<keyword evidence="6" id="KW-1185">Reference proteome</keyword>
<evidence type="ECO:0000313" key="5">
    <source>
        <dbReference type="EMBL" id="GAV27941.1"/>
    </source>
</evidence>
<dbReference type="GO" id="GO:0005730">
    <property type="term" value="C:nucleolus"/>
    <property type="evidence" value="ECO:0007669"/>
    <property type="project" value="UniProtKB-SubCell"/>
</dbReference>
<evidence type="ECO:0000259" key="4">
    <source>
        <dbReference type="Pfam" id="PF08698"/>
    </source>
</evidence>
<dbReference type="InterPro" id="IPR014810">
    <property type="entry name" value="Fcf2_C"/>
</dbReference>
<feature type="compositionally biased region" description="Basic and acidic residues" evidence="3">
    <location>
        <begin position="23"/>
        <end position="37"/>
    </location>
</feature>
<gene>
    <name evidence="5" type="ORF">PMKS-001409</name>
</gene>
<evidence type="ECO:0000313" key="6">
    <source>
        <dbReference type="Proteomes" id="UP000186136"/>
    </source>
</evidence>
<dbReference type="EMBL" id="BDGI01000050">
    <property type="protein sequence ID" value="GAV27941.1"/>
    <property type="molecule type" value="Genomic_DNA"/>
</dbReference>
<proteinExistence type="predicted"/>
<dbReference type="Pfam" id="PF08698">
    <property type="entry name" value="Fcf2"/>
    <property type="match status" value="1"/>
</dbReference>
<dbReference type="PANTHER" id="PTHR21686:SF12">
    <property type="entry name" value="DEOXYNUCLEOTIDYLTRANSFERASE TERMINAL-INTERACTING PROTEIN 2"/>
    <property type="match status" value="1"/>
</dbReference>
<feature type="domain" description="Fcf2 pre-rRNA processing C-terminal" evidence="4">
    <location>
        <begin position="109"/>
        <end position="199"/>
    </location>
</feature>
<feature type="region of interest" description="Disordered" evidence="3">
    <location>
        <begin position="23"/>
        <end position="44"/>
    </location>
</feature>
<comment type="caution">
    <text evidence="5">The sequence shown here is derived from an EMBL/GenBank/DDBJ whole genome shotgun (WGS) entry which is preliminary data.</text>
</comment>
<evidence type="ECO:0000256" key="2">
    <source>
        <dbReference type="ARBA" id="ARBA00023242"/>
    </source>
</evidence>
<dbReference type="OrthoDB" id="427886at2759"/>
<sequence>MTTESDSSQLDIDDIFSRLKQTVEKEEKKQEANEDGSKSNNCNNKQLTYEELKKKVSHLPSIELHLCSNDTKANNNGKSSREIRRINDTVESVLPDLRKKTVTDRRLIKEQRSKEWFALPKVEMTDNVKRDLLIIKNRKYLDPKRFYRGEKWEIPENFQIGEVVAGIGEYGGRLKRKSRGQTIVDELLKDENSSAWFNKTYSDIQTRKKNGGKKFLKEKVAKRKKY</sequence>
<dbReference type="PANTHER" id="PTHR21686">
    <property type="entry name" value="DEOXYNUCLEOTIDYLTRANSFERASE TERMINAL-INTERACTING PROTEIN 2"/>
    <property type="match status" value="1"/>
</dbReference>
<dbReference type="Proteomes" id="UP000186136">
    <property type="component" value="Unassembled WGS sequence"/>
</dbReference>
<evidence type="ECO:0000256" key="1">
    <source>
        <dbReference type="ARBA" id="ARBA00004604"/>
    </source>
</evidence>
<reference evidence="5 6" key="1">
    <citation type="submission" date="2016-08" db="EMBL/GenBank/DDBJ databases">
        <title>Whole genome shotgun sequence of Pichia membranifaciens KS47-1.</title>
        <authorList>
            <person name="Konishi M."/>
            <person name="Ishida M."/>
            <person name="Arakawa T."/>
            <person name="Kato Y."/>
            <person name="Horiuchi J."/>
        </authorList>
    </citation>
    <scope>NUCLEOTIDE SEQUENCE [LARGE SCALE GENOMIC DNA]</scope>
    <source>
        <strain evidence="5 6">KS47-1</strain>
    </source>
</reference>
<evidence type="ECO:0000256" key="3">
    <source>
        <dbReference type="SAM" id="MobiDB-lite"/>
    </source>
</evidence>
<dbReference type="GO" id="GO:0006396">
    <property type="term" value="P:RNA processing"/>
    <property type="evidence" value="ECO:0007669"/>
    <property type="project" value="TreeGrafter"/>
</dbReference>
<protein>
    <recommendedName>
        <fullName evidence="4">Fcf2 pre-rRNA processing C-terminal domain-containing protein</fullName>
    </recommendedName>
</protein>
<dbReference type="GO" id="GO:0003723">
    <property type="term" value="F:RNA binding"/>
    <property type="evidence" value="ECO:0007669"/>
    <property type="project" value="TreeGrafter"/>
</dbReference>
<name>A0A1Q2YEM6_9ASCO</name>
<keyword evidence="2" id="KW-0539">Nucleus</keyword>
<accession>A0A1Q2YEM6</accession>
<dbReference type="InterPro" id="IPR039883">
    <property type="entry name" value="Fcf2/DNTTIP2"/>
</dbReference>
<dbReference type="AlphaFoldDB" id="A0A1Q2YEM6"/>